<feature type="compositionally biased region" description="Acidic residues" evidence="1">
    <location>
        <begin position="746"/>
        <end position="758"/>
    </location>
</feature>
<feature type="compositionally biased region" description="Polar residues" evidence="1">
    <location>
        <begin position="725"/>
        <end position="740"/>
    </location>
</feature>
<protein>
    <submittedName>
        <fullName evidence="2">Uncharacterized protein</fullName>
    </submittedName>
</protein>
<dbReference type="OrthoDB" id="5072820at2759"/>
<feature type="region of interest" description="Disordered" evidence="1">
    <location>
        <begin position="234"/>
        <end position="344"/>
    </location>
</feature>
<dbReference type="AlphaFoldDB" id="A0A8K0XK64"/>
<evidence type="ECO:0000313" key="2">
    <source>
        <dbReference type="EMBL" id="KAH8079414.1"/>
    </source>
</evidence>
<accession>A0A8K0XK64</accession>
<feature type="compositionally biased region" description="Polar residues" evidence="1">
    <location>
        <begin position="301"/>
        <end position="315"/>
    </location>
</feature>
<organism evidence="2 3">
    <name type="scientific">Cristinia sonorae</name>
    <dbReference type="NCBI Taxonomy" id="1940300"/>
    <lineage>
        <taxon>Eukaryota</taxon>
        <taxon>Fungi</taxon>
        <taxon>Dikarya</taxon>
        <taxon>Basidiomycota</taxon>
        <taxon>Agaricomycotina</taxon>
        <taxon>Agaricomycetes</taxon>
        <taxon>Agaricomycetidae</taxon>
        <taxon>Agaricales</taxon>
        <taxon>Pleurotineae</taxon>
        <taxon>Stephanosporaceae</taxon>
        <taxon>Cristinia</taxon>
    </lineage>
</organism>
<proteinExistence type="predicted"/>
<feature type="compositionally biased region" description="Polar residues" evidence="1">
    <location>
        <begin position="234"/>
        <end position="243"/>
    </location>
</feature>
<name>A0A8K0XK64_9AGAR</name>
<keyword evidence="3" id="KW-1185">Reference proteome</keyword>
<sequence length="758" mass="82231">MSPIPPPPLIPQSTEVQSAANTVHVFPVNHPDQSGQEKMPTDGAVASNITPTQAFPISESQSNLTFIQDLRDNDYTPFQTRVFTIFTPNWGPDDAWDVLAAATVSLARIANVISDPQGSWPLRRQHQPNHRNVEEGFLSAVALLNERCASFTDNFSFLPATLREGPVRLRLAEQQIAALKGENETLRNLLEGRVAQKADIDATRKAIQAQVSEVGNRVDHFGTLVVTKLNTKANATKDSTSTHAPRAQEVSRHNRHQAAAASPLRAPRSPSPAEPIMIPSQSSRHATPVPDTPRGKRSYAQAVSQPPSRPSTPTAGTPVRKKGRIAPDTPTPGGSTPTNPSTGKHVLQNAMLLADRLPGTDVSTLLTISQALPPLMGATPGSQETPVDPSAKAKAEHKAGIHKYRPAPPPEPAKWVTVMIGAKIQREVAPSVEAIATHFPQAFARAGCQSTNTITDGRWREDGALVLKLASPPTPEECTVVEGVIRSLVAPHAPAGSTVAVYPHRIVTHIAISGVNCVTSNGETRSFDNVFARLREENPWLQEYPDVGPVLPDPHGLAKPMWAFRRPYASTATLVLSIHDTANGSVSYKAIKGLRCDGQNHRCSLFEKKKPVPQCFRCQRWGHNQARCLSNPRCVQCGEPHSFEHHVKLASCGLADPAGHADGQCRHPPICANCRDIPDCHHRADDHSCRCFVHRNNEEWHRNFKPPADPAPVRDKGKGKAMPNLASQIAESSTGSCSTENRFEVLAEDDNMDDDAVA</sequence>
<reference evidence="2" key="1">
    <citation type="journal article" date="2021" name="New Phytol.">
        <title>Evolutionary innovations through gain and loss of genes in the ectomycorrhizal Boletales.</title>
        <authorList>
            <person name="Wu G."/>
            <person name="Miyauchi S."/>
            <person name="Morin E."/>
            <person name="Kuo A."/>
            <person name="Drula E."/>
            <person name="Varga T."/>
            <person name="Kohler A."/>
            <person name="Feng B."/>
            <person name="Cao Y."/>
            <person name="Lipzen A."/>
            <person name="Daum C."/>
            <person name="Hundley H."/>
            <person name="Pangilinan J."/>
            <person name="Johnson J."/>
            <person name="Barry K."/>
            <person name="LaButti K."/>
            <person name="Ng V."/>
            <person name="Ahrendt S."/>
            <person name="Min B."/>
            <person name="Choi I.G."/>
            <person name="Park H."/>
            <person name="Plett J.M."/>
            <person name="Magnuson J."/>
            <person name="Spatafora J.W."/>
            <person name="Nagy L.G."/>
            <person name="Henrissat B."/>
            <person name="Grigoriev I.V."/>
            <person name="Yang Z.L."/>
            <person name="Xu J."/>
            <person name="Martin F.M."/>
        </authorList>
    </citation>
    <scope>NUCLEOTIDE SEQUENCE</scope>
    <source>
        <strain evidence="2">KKN 215</strain>
    </source>
</reference>
<dbReference type="Proteomes" id="UP000813824">
    <property type="component" value="Unassembled WGS sequence"/>
</dbReference>
<feature type="region of interest" description="Disordered" evidence="1">
    <location>
        <begin position="702"/>
        <end position="758"/>
    </location>
</feature>
<dbReference type="EMBL" id="JAEVFJ010000056">
    <property type="protein sequence ID" value="KAH8079414.1"/>
    <property type="molecule type" value="Genomic_DNA"/>
</dbReference>
<feature type="compositionally biased region" description="Low complexity" evidence="1">
    <location>
        <begin position="327"/>
        <end position="343"/>
    </location>
</feature>
<gene>
    <name evidence="2" type="ORF">BXZ70DRAFT_960780</name>
</gene>
<evidence type="ECO:0000256" key="1">
    <source>
        <dbReference type="SAM" id="MobiDB-lite"/>
    </source>
</evidence>
<evidence type="ECO:0000313" key="3">
    <source>
        <dbReference type="Proteomes" id="UP000813824"/>
    </source>
</evidence>
<feature type="compositionally biased region" description="Low complexity" evidence="1">
    <location>
        <begin position="258"/>
        <end position="268"/>
    </location>
</feature>
<comment type="caution">
    <text evidence="2">The sequence shown here is derived from an EMBL/GenBank/DDBJ whole genome shotgun (WGS) entry which is preliminary data.</text>
</comment>